<dbReference type="CDD" id="cd03590">
    <property type="entry name" value="CLECT_DC-SIGN_like"/>
    <property type="match status" value="1"/>
</dbReference>
<evidence type="ECO:0000256" key="1">
    <source>
        <dbReference type="ARBA" id="ARBA00022734"/>
    </source>
</evidence>
<dbReference type="InterPro" id="IPR018378">
    <property type="entry name" value="C-type_lectin_CS"/>
</dbReference>
<reference evidence="4" key="2">
    <citation type="submission" date="2025-08" db="UniProtKB">
        <authorList>
            <consortium name="Ensembl"/>
        </authorList>
    </citation>
    <scope>IDENTIFICATION</scope>
</reference>
<dbReference type="SUPFAM" id="SSF56436">
    <property type="entry name" value="C-type lectin-like"/>
    <property type="match status" value="1"/>
</dbReference>
<dbReference type="InterPro" id="IPR033989">
    <property type="entry name" value="CD209-like_CTLD"/>
</dbReference>
<dbReference type="Gene3D" id="3.10.100.10">
    <property type="entry name" value="Mannose-Binding Protein A, subunit A"/>
    <property type="match status" value="1"/>
</dbReference>
<reference evidence="4" key="3">
    <citation type="submission" date="2025-09" db="UniProtKB">
        <authorList>
            <consortium name="Ensembl"/>
        </authorList>
    </citation>
    <scope>IDENTIFICATION</scope>
</reference>
<accession>A0AAY4ESS0</accession>
<dbReference type="AlphaFoldDB" id="A0AAY4ESS0"/>
<name>A0AAY4ESS0_9TELE</name>
<evidence type="ECO:0000256" key="2">
    <source>
        <dbReference type="ARBA" id="ARBA00023157"/>
    </source>
</evidence>
<dbReference type="PROSITE" id="PS00615">
    <property type="entry name" value="C_TYPE_LECTIN_1"/>
    <property type="match status" value="1"/>
</dbReference>
<dbReference type="InterPro" id="IPR016186">
    <property type="entry name" value="C-type_lectin-like/link_sf"/>
</dbReference>
<keyword evidence="1" id="KW-0430">Lectin</keyword>
<keyword evidence="5" id="KW-1185">Reference proteome</keyword>
<evidence type="ECO:0000313" key="5">
    <source>
        <dbReference type="Proteomes" id="UP000694580"/>
    </source>
</evidence>
<feature type="domain" description="C-type lectin" evidence="3">
    <location>
        <begin position="68"/>
        <end position="181"/>
    </location>
</feature>
<sequence>MLLFFITICGLISAGKYQGFSKVWVEVFVSVYTVFCGVETPFTFQKRVTCLFLFNVIWNSSACRWRPLDERCYYFSTSTLPWDEARTDCDTKGARLMSITTVRERVRCTINSEIYWIGLNDIAEEGKWEWVDGSTYDHYLENWRSGQPDNWDNNEDCGQVGGANGQWNDENCGVRRRYICKHDNRMF</sequence>
<organism evidence="4 5">
    <name type="scientific">Denticeps clupeoides</name>
    <name type="common">denticle herring</name>
    <dbReference type="NCBI Taxonomy" id="299321"/>
    <lineage>
        <taxon>Eukaryota</taxon>
        <taxon>Metazoa</taxon>
        <taxon>Chordata</taxon>
        <taxon>Craniata</taxon>
        <taxon>Vertebrata</taxon>
        <taxon>Euteleostomi</taxon>
        <taxon>Actinopterygii</taxon>
        <taxon>Neopterygii</taxon>
        <taxon>Teleostei</taxon>
        <taxon>Clupei</taxon>
        <taxon>Clupeiformes</taxon>
        <taxon>Denticipitoidei</taxon>
        <taxon>Denticipitidae</taxon>
        <taxon>Denticeps</taxon>
    </lineage>
</organism>
<reference evidence="4 5" key="1">
    <citation type="submission" date="2020-06" db="EMBL/GenBank/DDBJ databases">
        <authorList>
            <consortium name="Wellcome Sanger Institute Data Sharing"/>
        </authorList>
    </citation>
    <scope>NUCLEOTIDE SEQUENCE [LARGE SCALE GENOMIC DNA]</scope>
</reference>
<dbReference type="GeneTree" id="ENSGT01030000234575"/>
<protein>
    <recommendedName>
        <fullName evidence="3">C-type lectin domain-containing protein</fullName>
    </recommendedName>
</protein>
<dbReference type="SMART" id="SM00034">
    <property type="entry name" value="CLECT"/>
    <property type="match status" value="1"/>
</dbReference>
<dbReference type="Ensembl" id="ENSDCDT00010071166.1">
    <property type="protein sequence ID" value="ENSDCDP00010060418.1"/>
    <property type="gene ID" value="ENSDCDG00010033582.1"/>
</dbReference>
<dbReference type="InterPro" id="IPR016187">
    <property type="entry name" value="CTDL_fold"/>
</dbReference>
<dbReference type="Pfam" id="PF00059">
    <property type="entry name" value="Lectin_C"/>
    <property type="match status" value="1"/>
</dbReference>
<evidence type="ECO:0000313" key="4">
    <source>
        <dbReference type="Ensembl" id="ENSDCDP00010060418.1"/>
    </source>
</evidence>
<dbReference type="Proteomes" id="UP000694580">
    <property type="component" value="Chromosome 3"/>
</dbReference>
<dbReference type="PROSITE" id="PS50041">
    <property type="entry name" value="C_TYPE_LECTIN_2"/>
    <property type="match status" value="1"/>
</dbReference>
<dbReference type="InterPro" id="IPR050111">
    <property type="entry name" value="C-type_lectin/snaclec_domain"/>
</dbReference>
<keyword evidence="2" id="KW-1015">Disulfide bond</keyword>
<dbReference type="GO" id="GO:0030246">
    <property type="term" value="F:carbohydrate binding"/>
    <property type="evidence" value="ECO:0007669"/>
    <property type="project" value="UniProtKB-KW"/>
</dbReference>
<proteinExistence type="predicted"/>
<dbReference type="InterPro" id="IPR001304">
    <property type="entry name" value="C-type_lectin-like"/>
</dbReference>
<evidence type="ECO:0000259" key="3">
    <source>
        <dbReference type="PROSITE" id="PS50041"/>
    </source>
</evidence>
<dbReference type="PANTHER" id="PTHR22803">
    <property type="entry name" value="MANNOSE, PHOSPHOLIPASE, LECTIN RECEPTOR RELATED"/>
    <property type="match status" value="1"/>
</dbReference>